<reference evidence="5 6" key="1">
    <citation type="submission" date="2022-09" db="EMBL/GenBank/DDBJ databases">
        <authorList>
            <person name="Han X.L."/>
            <person name="Wang Q."/>
            <person name="Lu T."/>
        </authorList>
    </citation>
    <scope>NUCLEOTIDE SEQUENCE [LARGE SCALE GENOMIC DNA]</scope>
    <source>
        <strain evidence="5 6">WQ 127069</strain>
    </source>
</reference>
<dbReference type="PANTHER" id="PTHR30146">
    <property type="entry name" value="LACI-RELATED TRANSCRIPTIONAL REPRESSOR"/>
    <property type="match status" value="1"/>
</dbReference>
<dbReference type="SUPFAM" id="SSF53822">
    <property type="entry name" value="Periplasmic binding protein-like I"/>
    <property type="match status" value="1"/>
</dbReference>
<dbReference type="InterPro" id="IPR028082">
    <property type="entry name" value="Peripla_BP_I"/>
</dbReference>
<dbReference type="EMBL" id="JAOQIO010000084">
    <property type="protein sequence ID" value="MCU6794582.1"/>
    <property type="molecule type" value="Genomic_DNA"/>
</dbReference>
<evidence type="ECO:0000256" key="3">
    <source>
        <dbReference type="ARBA" id="ARBA00023163"/>
    </source>
</evidence>
<gene>
    <name evidence="5" type="ORF">OB236_20945</name>
</gene>
<dbReference type="InterPro" id="IPR001761">
    <property type="entry name" value="Peripla_BP/Lac1_sug-bd_dom"/>
</dbReference>
<keyword evidence="3" id="KW-0804">Transcription</keyword>
<evidence type="ECO:0000313" key="6">
    <source>
        <dbReference type="Proteomes" id="UP001652445"/>
    </source>
</evidence>
<name>A0ABT2UIW1_9BACL</name>
<evidence type="ECO:0000259" key="4">
    <source>
        <dbReference type="PROSITE" id="PS50932"/>
    </source>
</evidence>
<dbReference type="Gene3D" id="3.40.50.2300">
    <property type="match status" value="2"/>
</dbReference>
<sequence length="339" mass="38284">MPTIKDIAKELGISVSTVSRALNNHPDIRQETKQEVLDAMKRFNYTPNAVARSLIQRKSNTIGLMIPDITDPFFSAMAHDVEEVLSDSGYQVVYVNTSRRPEKEKRFLISVLERKMDGIIVTPDFLDEEAIELLHRLKIPVVFLRRRPPQGLNVPFVDVDHYKGACNAMDYLFSLGHNQIGFIGMPKYSFTGKERYRGYMDSLNRLGLEADPRGVTFDGRTMQCGYRAMDSLMDKYPSMTAVFAANDLLGIGALEWLAEHNISVPGQISVIGFDNLEVANLHWIKLSTVAQPRKEMGRKAAELLMEMLLSNELTAESILLDTNLVIRQTCSEAQIVRTR</sequence>
<proteinExistence type="predicted"/>
<dbReference type="CDD" id="cd06267">
    <property type="entry name" value="PBP1_LacI_sugar_binding-like"/>
    <property type="match status" value="1"/>
</dbReference>
<feature type="domain" description="HTH lacI-type" evidence="4">
    <location>
        <begin position="2"/>
        <end position="56"/>
    </location>
</feature>
<dbReference type="RefSeq" id="WP_262685716.1">
    <property type="nucleotide sequence ID" value="NZ_JAOQIO010000084.1"/>
</dbReference>
<dbReference type="CDD" id="cd01392">
    <property type="entry name" value="HTH_LacI"/>
    <property type="match status" value="1"/>
</dbReference>
<dbReference type="PRINTS" id="PR00036">
    <property type="entry name" value="HTHLACI"/>
</dbReference>
<accession>A0ABT2UIW1</accession>
<evidence type="ECO:0000256" key="2">
    <source>
        <dbReference type="ARBA" id="ARBA00023125"/>
    </source>
</evidence>
<organism evidence="5 6">
    <name type="scientific">Paenibacillus baimaensis</name>
    <dbReference type="NCBI Taxonomy" id="2982185"/>
    <lineage>
        <taxon>Bacteria</taxon>
        <taxon>Bacillati</taxon>
        <taxon>Bacillota</taxon>
        <taxon>Bacilli</taxon>
        <taxon>Bacillales</taxon>
        <taxon>Paenibacillaceae</taxon>
        <taxon>Paenibacillus</taxon>
    </lineage>
</organism>
<dbReference type="SMART" id="SM00354">
    <property type="entry name" value="HTH_LACI"/>
    <property type="match status" value="1"/>
</dbReference>
<keyword evidence="6" id="KW-1185">Reference proteome</keyword>
<evidence type="ECO:0000313" key="5">
    <source>
        <dbReference type="EMBL" id="MCU6794582.1"/>
    </source>
</evidence>
<keyword evidence="1" id="KW-0805">Transcription regulation</keyword>
<evidence type="ECO:0000256" key="1">
    <source>
        <dbReference type="ARBA" id="ARBA00023015"/>
    </source>
</evidence>
<dbReference type="Pfam" id="PF00532">
    <property type="entry name" value="Peripla_BP_1"/>
    <property type="match status" value="1"/>
</dbReference>
<dbReference type="InterPro" id="IPR010982">
    <property type="entry name" value="Lambda_DNA-bd_dom_sf"/>
</dbReference>
<dbReference type="SUPFAM" id="SSF47413">
    <property type="entry name" value="lambda repressor-like DNA-binding domains"/>
    <property type="match status" value="1"/>
</dbReference>
<comment type="caution">
    <text evidence="5">The sequence shown here is derived from an EMBL/GenBank/DDBJ whole genome shotgun (WGS) entry which is preliminary data.</text>
</comment>
<dbReference type="Pfam" id="PF00356">
    <property type="entry name" value="LacI"/>
    <property type="match status" value="1"/>
</dbReference>
<dbReference type="PROSITE" id="PS50932">
    <property type="entry name" value="HTH_LACI_2"/>
    <property type="match status" value="1"/>
</dbReference>
<dbReference type="InterPro" id="IPR000843">
    <property type="entry name" value="HTH_LacI"/>
</dbReference>
<dbReference type="Gene3D" id="1.10.260.40">
    <property type="entry name" value="lambda repressor-like DNA-binding domains"/>
    <property type="match status" value="1"/>
</dbReference>
<protein>
    <submittedName>
        <fullName evidence="5">LacI family transcriptional regulator</fullName>
    </submittedName>
</protein>
<dbReference type="Proteomes" id="UP001652445">
    <property type="component" value="Unassembled WGS sequence"/>
</dbReference>
<dbReference type="PANTHER" id="PTHR30146:SF109">
    <property type="entry name" value="HTH-TYPE TRANSCRIPTIONAL REGULATOR GALS"/>
    <property type="match status" value="1"/>
</dbReference>
<keyword evidence="2" id="KW-0238">DNA-binding</keyword>